<evidence type="ECO:0000256" key="1">
    <source>
        <dbReference type="ARBA" id="ARBA00004117"/>
    </source>
</evidence>
<dbReference type="InterPro" id="IPR012836">
    <property type="entry name" value="FlgF"/>
</dbReference>
<dbReference type="InterPro" id="IPR020013">
    <property type="entry name" value="Flagellar_FlgE/F/G"/>
</dbReference>
<dbReference type="Pfam" id="PF06429">
    <property type="entry name" value="Flg_bbr_C"/>
    <property type="match status" value="1"/>
</dbReference>
<sequence>MDNSIFTATSGALSSQSALDVVANNISNVNTTGFKESNPTFADILSQELSFATSRTNPLQIGIGSKLNSTSFSFTQGPVLTTNNPTDLAINGSGFFVVSDGTKTYYTRDGSFSLDSNGNLVTVDGLYVQGTNGNININTTAKNFVNFTVNPDGSVYSNFTNGQSVLDGKIMVVDFINKNALINVGGNNFSASINSGSPVTLSSNYSIIQNALEGSNTDLATQMTNLIDYERTYQVNAQAITTSDNMLKTAIGLIV</sequence>
<comment type="similarity">
    <text evidence="2 4">Belongs to the flagella basal body rod proteins family.</text>
</comment>
<evidence type="ECO:0000259" key="7">
    <source>
        <dbReference type="Pfam" id="PF22692"/>
    </source>
</evidence>
<evidence type="ECO:0000256" key="3">
    <source>
        <dbReference type="ARBA" id="ARBA00023143"/>
    </source>
</evidence>
<evidence type="ECO:0000313" key="9">
    <source>
        <dbReference type="Proteomes" id="UP000244792"/>
    </source>
</evidence>
<dbReference type="GO" id="GO:0071978">
    <property type="term" value="P:bacterial-type flagellum-dependent swarming motility"/>
    <property type="evidence" value="ECO:0007669"/>
    <property type="project" value="TreeGrafter"/>
</dbReference>
<evidence type="ECO:0000256" key="4">
    <source>
        <dbReference type="RuleBase" id="RU362116"/>
    </source>
</evidence>
<dbReference type="NCBIfam" id="TIGR02490">
    <property type="entry name" value="flgF"/>
    <property type="match status" value="1"/>
</dbReference>
<dbReference type="PROSITE" id="PS00588">
    <property type="entry name" value="FLAGELLA_BB_ROD"/>
    <property type="match status" value="1"/>
</dbReference>
<dbReference type="InterPro" id="IPR001444">
    <property type="entry name" value="Flag_bb_rod_N"/>
</dbReference>
<dbReference type="PANTHER" id="PTHR30435">
    <property type="entry name" value="FLAGELLAR PROTEIN"/>
    <property type="match status" value="1"/>
</dbReference>
<dbReference type="AlphaFoldDB" id="A0A2R4W2U6"/>
<feature type="domain" description="Flagellar basal body rod protein N-terminal" evidence="5">
    <location>
        <begin position="7"/>
        <end position="35"/>
    </location>
</feature>
<evidence type="ECO:0000259" key="6">
    <source>
        <dbReference type="Pfam" id="PF06429"/>
    </source>
</evidence>
<evidence type="ECO:0000259" key="5">
    <source>
        <dbReference type="Pfam" id="PF00460"/>
    </source>
</evidence>
<keyword evidence="9" id="KW-1185">Reference proteome</keyword>
<keyword evidence="8" id="KW-0282">Flagellum</keyword>
<dbReference type="NCBIfam" id="TIGR03506">
    <property type="entry name" value="FlgEFG_subfam"/>
    <property type="match status" value="2"/>
</dbReference>
<organism evidence="8 9">
    <name type="scientific">Thermodesulfobium acidiphilum</name>
    <dbReference type="NCBI Taxonomy" id="1794699"/>
    <lineage>
        <taxon>Bacteria</taxon>
        <taxon>Pseudomonadati</taxon>
        <taxon>Thermodesulfobiota</taxon>
        <taxon>Thermodesulfobiia</taxon>
        <taxon>Thermodesulfobiales</taxon>
        <taxon>Thermodesulfobiaceae</taxon>
        <taxon>Thermodesulfobium</taxon>
    </lineage>
</organism>
<dbReference type="Pfam" id="PF22692">
    <property type="entry name" value="LlgE_F_G_D1"/>
    <property type="match status" value="1"/>
</dbReference>
<keyword evidence="8" id="KW-0966">Cell projection</keyword>
<dbReference type="InterPro" id="IPR053967">
    <property type="entry name" value="LlgE_F_G-like_D1"/>
</dbReference>
<dbReference type="InterPro" id="IPR019776">
    <property type="entry name" value="Flagellar_basal_body_rod_CS"/>
</dbReference>
<comment type="subcellular location">
    <subcellularLocation>
        <location evidence="1 4">Bacterial flagellum basal body</location>
    </subcellularLocation>
</comment>
<keyword evidence="8" id="KW-0969">Cilium</keyword>
<dbReference type="KEGG" id="taci:TDSAC_1767"/>
<dbReference type="SUPFAM" id="SSF117143">
    <property type="entry name" value="Flagellar hook protein flgE"/>
    <property type="match status" value="1"/>
</dbReference>
<dbReference type="RefSeq" id="WP_108310180.1">
    <property type="nucleotide sequence ID" value="NZ_CP020921.1"/>
</dbReference>
<keyword evidence="3 4" id="KW-0975">Bacterial flagellum</keyword>
<protein>
    <submittedName>
        <fullName evidence="8">Flagellar hook protein FlgE</fullName>
    </submittedName>
</protein>
<name>A0A2R4W2U6_THEAF</name>
<feature type="domain" description="Flagellar basal-body/hook protein C-terminal" evidence="6">
    <location>
        <begin position="209"/>
        <end position="253"/>
    </location>
</feature>
<dbReference type="Proteomes" id="UP000244792">
    <property type="component" value="Chromosome"/>
</dbReference>
<accession>A0A2R4W2U6</accession>
<dbReference type="InterPro" id="IPR037925">
    <property type="entry name" value="FlgE/F/G-like"/>
</dbReference>
<reference evidence="8 9" key="1">
    <citation type="submission" date="2017-04" db="EMBL/GenBank/DDBJ databases">
        <title>Genomic insights into metabolism of Thermodesulfobium acidiphilum.</title>
        <authorList>
            <person name="Toshchakov S.V."/>
            <person name="Frolov E.N."/>
            <person name="Kublanov I.V."/>
            <person name="Samarov N.I."/>
            <person name="Novikov A."/>
            <person name="Lebedinsky A.V."/>
            <person name="Bonch-Osmolovskaya E.A."/>
            <person name="Chernyh N.A."/>
        </authorList>
    </citation>
    <scope>NUCLEOTIDE SEQUENCE [LARGE SCALE GENOMIC DNA]</scope>
    <source>
        <strain evidence="8 9">3127-1</strain>
    </source>
</reference>
<dbReference type="InterPro" id="IPR010930">
    <property type="entry name" value="Flg_bb/hook_C_dom"/>
</dbReference>
<dbReference type="OrthoDB" id="9804559at2"/>
<dbReference type="PANTHER" id="PTHR30435:SF19">
    <property type="entry name" value="FLAGELLAR BASAL-BODY ROD PROTEIN FLGG"/>
    <property type="match status" value="1"/>
</dbReference>
<feature type="domain" description="Flagellar hook protein FlgE/F/G-like D1" evidence="7">
    <location>
        <begin position="89"/>
        <end position="156"/>
    </location>
</feature>
<gene>
    <name evidence="8" type="ORF">TDSAC_1767</name>
</gene>
<evidence type="ECO:0000313" key="8">
    <source>
        <dbReference type="EMBL" id="AWB11103.1"/>
    </source>
</evidence>
<proteinExistence type="inferred from homology"/>
<dbReference type="GO" id="GO:0030694">
    <property type="term" value="C:bacterial-type flagellum basal body, rod"/>
    <property type="evidence" value="ECO:0007669"/>
    <property type="project" value="InterPro"/>
</dbReference>
<dbReference type="EMBL" id="CP020921">
    <property type="protein sequence ID" value="AWB11103.1"/>
    <property type="molecule type" value="Genomic_DNA"/>
</dbReference>
<evidence type="ECO:0000256" key="2">
    <source>
        <dbReference type="ARBA" id="ARBA00009677"/>
    </source>
</evidence>
<dbReference type="Pfam" id="PF00460">
    <property type="entry name" value="Flg_bb_rod"/>
    <property type="match status" value="1"/>
</dbReference>